<gene>
    <name evidence="3" type="ORF">FHR38_001959</name>
</gene>
<dbReference type="InterPro" id="IPR012551">
    <property type="entry name" value="DUF1707_SHOCT-like"/>
</dbReference>
<feature type="transmembrane region" description="Helical" evidence="1">
    <location>
        <begin position="126"/>
        <end position="150"/>
    </location>
</feature>
<evidence type="ECO:0000313" key="3">
    <source>
        <dbReference type="EMBL" id="MBB4958226.1"/>
    </source>
</evidence>
<keyword evidence="1" id="KW-0472">Membrane</keyword>
<organism evidence="3 4">
    <name type="scientific">Micromonospora polyrhachis</name>
    <dbReference type="NCBI Taxonomy" id="1282883"/>
    <lineage>
        <taxon>Bacteria</taxon>
        <taxon>Bacillati</taxon>
        <taxon>Actinomycetota</taxon>
        <taxon>Actinomycetes</taxon>
        <taxon>Micromonosporales</taxon>
        <taxon>Micromonosporaceae</taxon>
        <taxon>Micromonospora</taxon>
    </lineage>
</organism>
<comment type="caution">
    <text evidence="3">The sequence shown here is derived from an EMBL/GenBank/DDBJ whole genome shotgun (WGS) entry which is preliminary data.</text>
</comment>
<reference evidence="3 4" key="1">
    <citation type="submission" date="2020-08" db="EMBL/GenBank/DDBJ databases">
        <title>Sequencing the genomes of 1000 actinobacteria strains.</title>
        <authorList>
            <person name="Klenk H.-P."/>
        </authorList>
    </citation>
    <scope>NUCLEOTIDE SEQUENCE [LARGE SCALE GENOMIC DNA]</scope>
    <source>
        <strain evidence="3 4">DSM 45886</strain>
    </source>
</reference>
<protein>
    <recommendedName>
        <fullName evidence="2">DUF1707 domain-containing protein</fullName>
    </recommendedName>
</protein>
<proteinExistence type="predicted"/>
<feature type="transmembrane region" description="Helical" evidence="1">
    <location>
        <begin position="93"/>
        <end position="114"/>
    </location>
</feature>
<name>A0A7W7SPK6_9ACTN</name>
<keyword evidence="1" id="KW-1133">Transmembrane helix</keyword>
<dbReference type="PANTHER" id="PTHR40763:SF4">
    <property type="entry name" value="DUF1707 DOMAIN-CONTAINING PROTEIN"/>
    <property type="match status" value="1"/>
</dbReference>
<dbReference type="AlphaFoldDB" id="A0A7W7SPK6"/>
<accession>A0A7W7SPK6</accession>
<evidence type="ECO:0000256" key="1">
    <source>
        <dbReference type="SAM" id="Phobius"/>
    </source>
</evidence>
<dbReference type="Proteomes" id="UP000578819">
    <property type="component" value="Unassembled WGS sequence"/>
</dbReference>
<sequence length="183" mass="20301">MDRRDEMRAADSDRTAAADRLRNALDEGRLDLSEYDERLQRAYAAKTYGELNALLVDLPETVPTQRAQLLPAGERPVVVPEEQVRFPGATRRWLVETWGTYFGAMTITTAVWGASSLSTGETLYYWPVWVAGPWGAVLVVSTVGGLINGAPQQWAAKRARKAQEKIDKRMLGDSDRSAGCQDD</sequence>
<keyword evidence="1" id="KW-0812">Transmembrane</keyword>
<dbReference type="Pfam" id="PF08044">
    <property type="entry name" value="DUF1707"/>
    <property type="match status" value="1"/>
</dbReference>
<dbReference type="EMBL" id="JACHJW010000001">
    <property type="protein sequence ID" value="MBB4958226.1"/>
    <property type="molecule type" value="Genomic_DNA"/>
</dbReference>
<feature type="domain" description="DUF1707" evidence="2">
    <location>
        <begin position="7"/>
        <end position="59"/>
    </location>
</feature>
<dbReference type="PANTHER" id="PTHR40763">
    <property type="entry name" value="MEMBRANE PROTEIN-RELATED"/>
    <property type="match status" value="1"/>
</dbReference>
<dbReference type="RefSeq" id="WP_246446400.1">
    <property type="nucleotide sequence ID" value="NZ_JACHJW010000001.1"/>
</dbReference>
<keyword evidence="4" id="KW-1185">Reference proteome</keyword>
<evidence type="ECO:0000259" key="2">
    <source>
        <dbReference type="Pfam" id="PF08044"/>
    </source>
</evidence>
<evidence type="ECO:0000313" key="4">
    <source>
        <dbReference type="Proteomes" id="UP000578819"/>
    </source>
</evidence>